<name>A0A532V6N6_UNCT6</name>
<dbReference type="AlphaFoldDB" id="A0A532V6N6"/>
<feature type="domain" description="DNA replication/recombination mediator RecO N-terminal" evidence="8">
    <location>
        <begin position="1"/>
        <end position="81"/>
    </location>
</feature>
<protein>
    <recommendedName>
        <fullName evidence="2 7">DNA repair protein RecO</fullName>
    </recommendedName>
    <alternativeName>
        <fullName evidence="6 7">Recombination protein O</fullName>
    </alternativeName>
</protein>
<dbReference type="InterPro" id="IPR012340">
    <property type="entry name" value="NA-bd_OB-fold"/>
</dbReference>
<dbReference type="HAMAP" id="MF_00201">
    <property type="entry name" value="RecO"/>
    <property type="match status" value="1"/>
</dbReference>
<dbReference type="SUPFAM" id="SSF50249">
    <property type="entry name" value="Nucleic acid-binding proteins"/>
    <property type="match status" value="1"/>
</dbReference>
<dbReference type="GO" id="GO:0006302">
    <property type="term" value="P:double-strand break repair"/>
    <property type="evidence" value="ECO:0007669"/>
    <property type="project" value="TreeGrafter"/>
</dbReference>
<dbReference type="Pfam" id="PF02565">
    <property type="entry name" value="RecO_C"/>
    <property type="match status" value="1"/>
</dbReference>
<evidence type="ECO:0000313" key="10">
    <source>
        <dbReference type="Proteomes" id="UP000317778"/>
    </source>
</evidence>
<evidence type="ECO:0000256" key="7">
    <source>
        <dbReference type="HAMAP-Rule" id="MF_00201"/>
    </source>
</evidence>
<evidence type="ECO:0000256" key="4">
    <source>
        <dbReference type="ARBA" id="ARBA00023172"/>
    </source>
</evidence>
<dbReference type="PANTHER" id="PTHR33991">
    <property type="entry name" value="DNA REPAIR PROTEIN RECO"/>
    <property type="match status" value="1"/>
</dbReference>
<keyword evidence="5 7" id="KW-0234">DNA repair</keyword>
<sequence>MSALVRSEGLVLRTRAFRESSKIATVLTRRTGRVDLLARGARKPGSRFGAGLEIGTEGEFIYYERENKSLWTLSSADILRSHQSLRENPETLTLLARIMKLLAHLSQPGQSNPGLYNLTLAVLNALETSKAPDALHDLFVWRATALSGYPPRIDEVCLVCGKSEAINFSVSQGGFVCSEHSQGEKNVFRLNIQERDILVRLSDAPVGEIKGKLSSTLSRLIRQYASYHLHADERLIPPVTPHP</sequence>
<dbReference type="InterPro" id="IPR037278">
    <property type="entry name" value="ARFGAP/RecO"/>
</dbReference>
<dbReference type="GO" id="GO:0006310">
    <property type="term" value="P:DNA recombination"/>
    <property type="evidence" value="ECO:0007669"/>
    <property type="project" value="UniProtKB-UniRule"/>
</dbReference>
<accession>A0A532V6N6</accession>
<dbReference type="GO" id="GO:0043590">
    <property type="term" value="C:bacterial nucleoid"/>
    <property type="evidence" value="ECO:0007669"/>
    <property type="project" value="TreeGrafter"/>
</dbReference>
<evidence type="ECO:0000256" key="6">
    <source>
        <dbReference type="ARBA" id="ARBA00033409"/>
    </source>
</evidence>
<dbReference type="EMBL" id="NJBO01000008">
    <property type="protein sequence ID" value="TKJ42860.1"/>
    <property type="molecule type" value="Genomic_DNA"/>
</dbReference>
<comment type="similarity">
    <text evidence="1 7">Belongs to the RecO family.</text>
</comment>
<dbReference type="Gene3D" id="1.20.1440.120">
    <property type="entry name" value="Recombination protein O, C-terminal domain"/>
    <property type="match status" value="1"/>
</dbReference>
<dbReference type="PANTHER" id="PTHR33991:SF1">
    <property type="entry name" value="DNA REPAIR PROTEIN RECO"/>
    <property type="match status" value="1"/>
</dbReference>
<reference evidence="9 10" key="1">
    <citation type="submission" date="2017-06" db="EMBL/GenBank/DDBJ databases">
        <title>Novel microbial phyla capable of carbon fixation and sulfur reduction in deep-sea sediments.</title>
        <authorList>
            <person name="Huang J."/>
            <person name="Baker B."/>
            <person name="Wang Y."/>
        </authorList>
    </citation>
    <scope>NUCLEOTIDE SEQUENCE [LARGE SCALE GENOMIC DNA]</scope>
    <source>
        <strain evidence="9">B3_TA06</strain>
    </source>
</reference>
<evidence type="ECO:0000313" key="9">
    <source>
        <dbReference type="EMBL" id="TKJ42860.1"/>
    </source>
</evidence>
<dbReference type="InterPro" id="IPR003717">
    <property type="entry name" value="RecO"/>
</dbReference>
<evidence type="ECO:0000259" key="8">
    <source>
        <dbReference type="Pfam" id="PF11967"/>
    </source>
</evidence>
<evidence type="ECO:0000256" key="3">
    <source>
        <dbReference type="ARBA" id="ARBA00022763"/>
    </source>
</evidence>
<dbReference type="NCBIfam" id="TIGR00613">
    <property type="entry name" value="reco"/>
    <property type="match status" value="1"/>
</dbReference>
<keyword evidence="3 7" id="KW-0227">DNA damage</keyword>
<dbReference type="Proteomes" id="UP000317778">
    <property type="component" value="Unassembled WGS sequence"/>
</dbReference>
<dbReference type="SUPFAM" id="SSF57863">
    <property type="entry name" value="ArfGap/RecO-like zinc finger"/>
    <property type="match status" value="1"/>
</dbReference>
<keyword evidence="4 7" id="KW-0233">DNA recombination</keyword>
<gene>
    <name evidence="7 9" type="primary">recO</name>
    <name evidence="9" type="ORF">CEE36_06235</name>
</gene>
<dbReference type="Pfam" id="PF11967">
    <property type="entry name" value="RecO_N"/>
    <property type="match status" value="1"/>
</dbReference>
<organism evidence="9 10">
    <name type="scientific">candidate division TA06 bacterium B3_TA06</name>
    <dbReference type="NCBI Taxonomy" id="2012487"/>
    <lineage>
        <taxon>Bacteria</taxon>
        <taxon>Bacteria division TA06</taxon>
    </lineage>
</organism>
<evidence type="ECO:0000256" key="1">
    <source>
        <dbReference type="ARBA" id="ARBA00007452"/>
    </source>
</evidence>
<dbReference type="Gene3D" id="2.40.50.140">
    <property type="entry name" value="Nucleic acid-binding proteins"/>
    <property type="match status" value="1"/>
</dbReference>
<comment type="caution">
    <text evidence="9">The sequence shown here is derived from an EMBL/GenBank/DDBJ whole genome shotgun (WGS) entry which is preliminary data.</text>
</comment>
<evidence type="ECO:0000256" key="5">
    <source>
        <dbReference type="ARBA" id="ARBA00023204"/>
    </source>
</evidence>
<comment type="function">
    <text evidence="7">Involved in DNA repair and RecF pathway recombination.</text>
</comment>
<dbReference type="InterPro" id="IPR042242">
    <property type="entry name" value="RecO_C"/>
</dbReference>
<proteinExistence type="inferred from homology"/>
<dbReference type="InterPro" id="IPR022572">
    <property type="entry name" value="DNA_rep/recomb_RecO_N"/>
</dbReference>
<evidence type="ECO:0000256" key="2">
    <source>
        <dbReference type="ARBA" id="ARBA00021310"/>
    </source>
</evidence>